<dbReference type="PROSITE" id="PS50304">
    <property type="entry name" value="TUDOR"/>
    <property type="match status" value="1"/>
</dbReference>
<dbReference type="GO" id="GO:0015030">
    <property type="term" value="C:Cajal body"/>
    <property type="evidence" value="ECO:0007669"/>
    <property type="project" value="UniProtKB-SubCell"/>
</dbReference>
<dbReference type="Proteomes" id="UP000009046">
    <property type="component" value="Unassembled WGS sequence"/>
</dbReference>
<dbReference type="OMA" id="DETVNGM"/>
<dbReference type="Gene3D" id="3.40.190.10">
    <property type="entry name" value="Periplasmic binding protein-like II"/>
    <property type="match status" value="1"/>
</dbReference>
<dbReference type="InParanoid" id="E0VIW4"/>
<name>E0VIW4_PEDHC</name>
<dbReference type="EMBL" id="AAZO01002713">
    <property type="status" value="NOT_ANNOTATED_CDS"/>
    <property type="molecule type" value="Genomic_DNA"/>
</dbReference>
<reference evidence="10" key="2">
    <citation type="submission" date="2007-04" db="EMBL/GenBank/DDBJ databases">
        <title>The genome of the human body louse.</title>
        <authorList>
            <consortium name="The Human Body Louse Genome Consortium"/>
            <person name="Kirkness E."/>
            <person name="Walenz B."/>
            <person name="Hass B."/>
            <person name="Bruggner R."/>
            <person name="Strausberg R."/>
        </authorList>
    </citation>
    <scope>NUCLEOTIDE SEQUENCE</scope>
    <source>
        <strain evidence="10">USDA</strain>
    </source>
</reference>
<dbReference type="SUPFAM" id="SSF63748">
    <property type="entry name" value="Tudor/PWWP/MBT"/>
    <property type="match status" value="1"/>
</dbReference>
<dbReference type="VEuPathDB" id="VectorBase:PHUM234110"/>
<dbReference type="PANTHER" id="PTHR39267:SF1">
    <property type="entry name" value="SURVIVAL MOTOR NEURON PROTEIN"/>
    <property type="match status" value="1"/>
</dbReference>
<dbReference type="GO" id="GO:0003723">
    <property type="term" value="F:RNA binding"/>
    <property type="evidence" value="ECO:0007669"/>
    <property type="project" value="InterPro"/>
</dbReference>
<evidence type="ECO:0000256" key="2">
    <source>
        <dbReference type="ARBA" id="ARBA00004408"/>
    </source>
</evidence>
<dbReference type="Pfam" id="PF20635">
    <property type="entry name" value="SMN_YG-box"/>
    <property type="match status" value="1"/>
</dbReference>
<dbReference type="AlphaFoldDB" id="E0VIW4"/>
<dbReference type="eggNOG" id="KOG4327">
    <property type="taxonomic scope" value="Eukaryota"/>
</dbReference>
<dbReference type="InterPro" id="IPR047313">
    <property type="entry name" value="SMN_C"/>
</dbReference>
<evidence type="ECO:0000256" key="1">
    <source>
        <dbReference type="ARBA" id="ARBA00004216"/>
    </source>
</evidence>
<dbReference type="InterPro" id="IPR010304">
    <property type="entry name" value="SMN_Tudor"/>
</dbReference>
<dbReference type="EnsemblMetazoa" id="PHUM234110-RA">
    <property type="protein sequence ID" value="PHUM234110-PA"/>
    <property type="gene ID" value="PHUM234110"/>
</dbReference>
<evidence type="ECO:0000256" key="4">
    <source>
        <dbReference type="ARBA" id="ARBA00022664"/>
    </source>
</evidence>
<protein>
    <submittedName>
        <fullName evidence="10 11">Survival motor neuron protein, putative</fullName>
    </submittedName>
</protein>
<evidence type="ECO:0000259" key="9">
    <source>
        <dbReference type="PROSITE" id="PS50304"/>
    </source>
</evidence>
<evidence type="ECO:0000256" key="3">
    <source>
        <dbReference type="ARBA" id="ARBA00005371"/>
    </source>
</evidence>
<accession>E0VIW4</accession>
<dbReference type="CDD" id="cd22852">
    <property type="entry name" value="SMN_C"/>
    <property type="match status" value="1"/>
</dbReference>
<keyword evidence="4" id="KW-0507">mRNA processing</keyword>
<gene>
    <name evidence="11" type="primary">8230187</name>
    <name evidence="10" type="ORF">Phum_PHUM234110</name>
</gene>
<evidence type="ECO:0000256" key="5">
    <source>
        <dbReference type="ARBA" id="ARBA00023187"/>
    </source>
</evidence>
<feature type="domain" description="Tudor" evidence="9">
    <location>
        <begin position="49"/>
        <end position="109"/>
    </location>
</feature>
<evidence type="ECO:0000313" key="11">
    <source>
        <dbReference type="EnsemblMetazoa" id="PHUM234110-PA"/>
    </source>
</evidence>
<dbReference type="InterPro" id="IPR002999">
    <property type="entry name" value="Tudor"/>
</dbReference>
<comment type="subcellular location">
    <subcellularLocation>
        <location evidence="1">Cytoplasm</location>
        <location evidence="1">Myofibril</location>
        <location evidence="1">Sarcomere</location>
        <location evidence="1">Z line</location>
    </subcellularLocation>
    <subcellularLocation>
        <location evidence="2">Nucleus</location>
        <location evidence="2">Cajal body</location>
    </subcellularLocation>
    <subcellularLocation>
        <location evidence="7">Nucleus</location>
        <location evidence="7">Gem</location>
    </subcellularLocation>
</comment>
<dbReference type="GO" id="GO:0097504">
    <property type="term" value="C:Gemini of Cajal bodies"/>
    <property type="evidence" value="ECO:0007669"/>
    <property type="project" value="UniProtKB-SubCell"/>
</dbReference>
<organism>
    <name type="scientific">Pediculus humanus subsp. corporis</name>
    <name type="common">Body louse</name>
    <dbReference type="NCBI Taxonomy" id="121224"/>
    <lineage>
        <taxon>Eukaryota</taxon>
        <taxon>Metazoa</taxon>
        <taxon>Ecdysozoa</taxon>
        <taxon>Arthropoda</taxon>
        <taxon>Hexapoda</taxon>
        <taxon>Insecta</taxon>
        <taxon>Pterygota</taxon>
        <taxon>Neoptera</taxon>
        <taxon>Paraneoptera</taxon>
        <taxon>Psocodea</taxon>
        <taxon>Troctomorpha</taxon>
        <taxon>Phthiraptera</taxon>
        <taxon>Anoplura</taxon>
        <taxon>Pediculidae</taxon>
        <taxon>Pediculus</taxon>
    </lineage>
</organism>
<evidence type="ECO:0000256" key="8">
    <source>
        <dbReference type="SAM" id="MobiDB-lite"/>
    </source>
</evidence>
<dbReference type="GO" id="GO:0008380">
    <property type="term" value="P:RNA splicing"/>
    <property type="evidence" value="ECO:0007669"/>
    <property type="project" value="UniProtKB-KW"/>
</dbReference>
<dbReference type="InterPro" id="IPR040424">
    <property type="entry name" value="Smn1"/>
</dbReference>
<reference evidence="10" key="1">
    <citation type="submission" date="2007-04" db="EMBL/GenBank/DDBJ databases">
        <title>Annotation of Pediculus humanus corporis strain USDA.</title>
        <authorList>
            <person name="Kirkness E."/>
            <person name="Hannick L."/>
            <person name="Hass B."/>
            <person name="Bruggner R."/>
            <person name="Lawson D."/>
            <person name="Bidwell S."/>
            <person name="Joardar V."/>
            <person name="Caler E."/>
            <person name="Walenz B."/>
            <person name="Inman J."/>
            <person name="Schobel S."/>
            <person name="Galinsky K."/>
            <person name="Amedeo P."/>
            <person name="Strausberg R."/>
        </authorList>
    </citation>
    <scope>NUCLEOTIDE SEQUENCE</scope>
    <source>
        <strain evidence="10">USDA</strain>
    </source>
</reference>
<dbReference type="Pfam" id="PF20636">
    <property type="entry name" value="SMN_G2-BD"/>
    <property type="match status" value="1"/>
</dbReference>
<reference evidence="11" key="3">
    <citation type="submission" date="2020-05" db="UniProtKB">
        <authorList>
            <consortium name="EnsemblMetazoa"/>
        </authorList>
    </citation>
    <scope>IDENTIFICATION</scope>
    <source>
        <strain evidence="11">USDA</strain>
    </source>
</reference>
<dbReference type="InterPro" id="IPR049481">
    <property type="entry name" value="SMN_G2-BD"/>
</dbReference>
<dbReference type="Pfam" id="PF06003">
    <property type="entry name" value="SMN_Tudor"/>
    <property type="match status" value="1"/>
</dbReference>
<dbReference type="GO" id="GO:0006397">
    <property type="term" value="P:mRNA processing"/>
    <property type="evidence" value="ECO:0007669"/>
    <property type="project" value="UniProtKB-KW"/>
</dbReference>
<keyword evidence="5" id="KW-0508">mRNA splicing</keyword>
<comment type="similarity">
    <text evidence="3">Belongs to the SMN family.</text>
</comment>
<proteinExistence type="inferred from homology"/>
<evidence type="ECO:0000313" key="12">
    <source>
        <dbReference type="Proteomes" id="UP000009046"/>
    </source>
</evidence>
<feature type="region of interest" description="Disordered" evidence="8">
    <location>
        <begin position="133"/>
        <end position="158"/>
    </location>
</feature>
<dbReference type="EMBL" id="DS235207">
    <property type="protein sequence ID" value="EEB13320.1"/>
    <property type="molecule type" value="Genomic_DNA"/>
</dbReference>
<dbReference type="HOGENOM" id="CLU_077852_0_0_1"/>
<dbReference type="FunCoup" id="E0VIW4">
    <property type="interactions" value="692"/>
</dbReference>
<keyword evidence="6" id="KW-0539">Nucleus</keyword>
<dbReference type="CTD" id="8230187"/>
<sequence length="219" mass="25403">MLFCITNAKDIWDDAMLVEAYDRAVKFAREGCVEENTKKVYKKGKEHYKWKVGDKCRCQYSEDKRYYEAEIMAIIDSTGMCKIKYYGYENEENVQLRNLKPSNGEEAILQQIREATNDNNVTVADETMRNSNIKCEPIEPTPSNKKNNYKKTESSTSLKFSPSNKYNCVMPPPPPPPHMFKNMCGDEDETEAMNAMLISWYMNGYHTGYYHGLKMAKNQ</sequence>
<keyword evidence="12" id="KW-1185">Reference proteome</keyword>
<dbReference type="STRING" id="121224.E0VIW4"/>
<dbReference type="GeneID" id="8230187"/>
<dbReference type="PANTHER" id="PTHR39267">
    <property type="entry name" value="SURVIVAL MOTOR NEURON-LIKE PROTEIN 1"/>
    <property type="match status" value="1"/>
</dbReference>
<evidence type="ECO:0000313" key="10">
    <source>
        <dbReference type="EMBL" id="EEB13320.1"/>
    </source>
</evidence>
<evidence type="ECO:0000256" key="7">
    <source>
        <dbReference type="ARBA" id="ARBA00034695"/>
    </source>
</evidence>
<dbReference type="GO" id="GO:0030018">
    <property type="term" value="C:Z disc"/>
    <property type="evidence" value="ECO:0007669"/>
    <property type="project" value="UniProtKB-SubCell"/>
</dbReference>
<dbReference type="Gene3D" id="2.30.30.140">
    <property type="match status" value="1"/>
</dbReference>
<dbReference type="KEGG" id="phu:Phum_PHUM234110"/>
<dbReference type="OrthoDB" id="197400at2759"/>
<evidence type="ECO:0000256" key="6">
    <source>
        <dbReference type="ARBA" id="ARBA00023242"/>
    </source>
</evidence>
<dbReference type="RefSeq" id="XP_002426058.1">
    <property type="nucleotide sequence ID" value="XM_002426013.1"/>
</dbReference>
<dbReference type="SMART" id="SM00333">
    <property type="entry name" value="TUDOR"/>
    <property type="match status" value="1"/>
</dbReference>